<keyword evidence="2" id="KW-0805">Transcription regulation</keyword>
<dbReference type="GO" id="GO:0003677">
    <property type="term" value="F:DNA binding"/>
    <property type="evidence" value="ECO:0007669"/>
    <property type="project" value="UniProtKB-KW"/>
</dbReference>
<dbReference type="Proteomes" id="UP000193675">
    <property type="component" value="Unassembled WGS sequence"/>
</dbReference>
<organism evidence="6 7">
    <name type="scientific">Pseudomonas putida</name>
    <name type="common">Arthrobacter siderocapsulatus</name>
    <dbReference type="NCBI Taxonomy" id="303"/>
    <lineage>
        <taxon>Bacteria</taxon>
        <taxon>Pseudomonadati</taxon>
        <taxon>Pseudomonadota</taxon>
        <taxon>Gammaproteobacteria</taxon>
        <taxon>Pseudomonadales</taxon>
        <taxon>Pseudomonadaceae</taxon>
        <taxon>Pseudomonas</taxon>
    </lineage>
</organism>
<dbReference type="InterPro" id="IPR050389">
    <property type="entry name" value="LysR-type_TF"/>
</dbReference>
<feature type="domain" description="HTH lysR-type" evidence="5">
    <location>
        <begin position="7"/>
        <end position="64"/>
    </location>
</feature>
<protein>
    <submittedName>
        <fullName evidence="6">LysR family transcriptional regulator</fullName>
    </submittedName>
</protein>
<comment type="caution">
    <text evidence="6">The sequence shown here is derived from an EMBL/GenBank/DDBJ whole genome shotgun (WGS) entry which is preliminary data.</text>
</comment>
<evidence type="ECO:0000313" key="7">
    <source>
        <dbReference type="Proteomes" id="UP000193675"/>
    </source>
</evidence>
<dbReference type="AlphaFoldDB" id="A0A1X0ZYV3"/>
<dbReference type="InterPro" id="IPR000847">
    <property type="entry name" value="LysR_HTH_N"/>
</dbReference>
<dbReference type="OrthoDB" id="8839911at2"/>
<evidence type="ECO:0000256" key="4">
    <source>
        <dbReference type="ARBA" id="ARBA00023163"/>
    </source>
</evidence>
<dbReference type="Pfam" id="PF00126">
    <property type="entry name" value="HTH_1"/>
    <property type="match status" value="1"/>
</dbReference>
<dbReference type="PANTHER" id="PTHR30118:SF15">
    <property type="entry name" value="TRANSCRIPTIONAL REGULATORY PROTEIN"/>
    <property type="match status" value="1"/>
</dbReference>
<dbReference type="SUPFAM" id="SSF46785">
    <property type="entry name" value="Winged helix' DNA-binding domain"/>
    <property type="match status" value="1"/>
</dbReference>
<proteinExistence type="inferred from homology"/>
<sequence>MRSDEPLDTYLLRVLCTLVEERSVSRTAIRMNQSQPALSTALKRLRKLFGDPLLIREKNEMVPTERALHLVQDAQVALQALEKMLSADEAFDPVRSERTFTIAMPDYLAPPFLADLVRRFRQTAPKSRLVTLPLGSEYDYEKALAEGQVDLVIGNWPTPPEHLHMAVLLEDEVICLMAKDNPLAKAGKLTAQSYINASHLVPLPYSSSQRGVVESTLATLRLSRGKQVSCPYFSLAPYLVGESDLILTTARHFAAYYARRLPLVIKPSPFDFPLMRFYALWHPNKHRSNAHMWLRGLLAESAGVLKAIGASL</sequence>
<evidence type="ECO:0000259" key="5">
    <source>
        <dbReference type="PROSITE" id="PS50931"/>
    </source>
</evidence>
<dbReference type="Gene3D" id="1.10.10.10">
    <property type="entry name" value="Winged helix-like DNA-binding domain superfamily/Winged helix DNA-binding domain"/>
    <property type="match status" value="1"/>
</dbReference>
<dbReference type="Pfam" id="PF03466">
    <property type="entry name" value="LysR_substrate"/>
    <property type="match status" value="1"/>
</dbReference>
<dbReference type="PROSITE" id="PS50931">
    <property type="entry name" value="HTH_LYSR"/>
    <property type="match status" value="1"/>
</dbReference>
<dbReference type="Gene3D" id="3.40.190.10">
    <property type="entry name" value="Periplasmic binding protein-like II"/>
    <property type="match status" value="2"/>
</dbReference>
<dbReference type="RefSeq" id="WP_084855889.1">
    <property type="nucleotide sequence ID" value="NZ_JAOTEI010000011.1"/>
</dbReference>
<evidence type="ECO:0000256" key="1">
    <source>
        <dbReference type="ARBA" id="ARBA00009437"/>
    </source>
</evidence>
<dbReference type="PANTHER" id="PTHR30118">
    <property type="entry name" value="HTH-TYPE TRANSCRIPTIONAL REGULATOR LEUO-RELATED"/>
    <property type="match status" value="1"/>
</dbReference>
<dbReference type="InterPro" id="IPR036388">
    <property type="entry name" value="WH-like_DNA-bd_sf"/>
</dbReference>
<gene>
    <name evidence="6" type="ORF">B7H17_10905</name>
</gene>
<dbReference type="SUPFAM" id="SSF53850">
    <property type="entry name" value="Periplasmic binding protein-like II"/>
    <property type="match status" value="1"/>
</dbReference>
<evidence type="ECO:0000256" key="3">
    <source>
        <dbReference type="ARBA" id="ARBA00023125"/>
    </source>
</evidence>
<evidence type="ECO:0000313" key="6">
    <source>
        <dbReference type="EMBL" id="ORL64720.1"/>
    </source>
</evidence>
<dbReference type="CDD" id="cd08463">
    <property type="entry name" value="PBP2_DntR_like_4"/>
    <property type="match status" value="1"/>
</dbReference>
<dbReference type="InterPro" id="IPR005119">
    <property type="entry name" value="LysR_subst-bd"/>
</dbReference>
<evidence type="ECO:0000256" key="2">
    <source>
        <dbReference type="ARBA" id="ARBA00023015"/>
    </source>
</evidence>
<keyword evidence="3" id="KW-0238">DNA-binding</keyword>
<accession>A0A1X0ZYV3</accession>
<comment type="similarity">
    <text evidence="1">Belongs to the LysR transcriptional regulatory family.</text>
</comment>
<reference evidence="6 7" key="1">
    <citation type="submission" date="2017-04" db="EMBL/GenBank/DDBJ databases">
        <title>Presence of VIM-2 positive Pseudomonas species in chickens and their surrounding environment.</title>
        <authorList>
            <person name="Zhang R."/>
        </authorList>
    </citation>
    <scope>NUCLEOTIDE SEQUENCE [LARGE SCALE GENOMIC DNA]</scope>
    <source>
        <strain evidence="6 7">DZ-C18</strain>
    </source>
</reference>
<dbReference type="InterPro" id="IPR036390">
    <property type="entry name" value="WH_DNA-bd_sf"/>
</dbReference>
<keyword evidence="4" id="KW-0804">Transcription</keyword>
<dbReference type="GO" id="GO:0003700">
    <property type="term" value="F:DNA-binding transcription factor activity"/>
    <property type="evidence" value="ECO:0007669"/>
    <property type="project" value="InterPro"/>
</dbReference>
<name>A0A1X0ZYV3_PSEPU</name>
<dbReference type="EMBL" id="NBWC01000013">
    <property type="protein sequence ID" value="ORL64720.1"/>
    <property type="molecule type" value="Genomic_DNA"/>
</dbReference>